<sequence>MKIKEVLQVLDELAPSSYQESYDNAGLIAGDSSVECTAVICTLDATEEVILEAKQKGCNLVVAHHPIIFSGLKKLTGKSYVERAVITAIKNDIAIYAIHTNLDNLLTGVNGKMADKLNLQNRKVLLHKQNNLMKLIVFVPVAEAEQVREAIFSAGGGNIGKYSECSFIIRGKSTFTPGHGTNPHTGQVGKREVNDEEKIEIIFPAYLKEKLITAMTDAHPYEEVAYDIIALNNYFHEVGSGLIGDLPEPIEITSFLKTVKRQFGLSVIRHTPFVAKEVQKVALCGGAGSFLIKNALSAGADVYITGDVKYHEFFDAEAKMVLADIGHWESEQFTVELLHDVLHSKFPTFAVLKSEVKTNPVNYFVD</sequence>
<dbReference type="RefSeq" id="WP_147202909.1">
    <property type="nucleotide sequence ID" value="NZ_BJYT01000004.1"/>
</dbReference>
<dbReference type="AlphaFoldDB" id="A0A512BA47"/>
<dbReference type="InterPro" id="IPR015867">
    <property type="entry name" value="N-reg_PII/ATP_PRibTrfase_C"/>
</dbReference>
<dbReference type="PANTHER" id="PTHR13799:SF14">
    <property type="entry name" value="GTP CYCLOHYDROLASE 1 TYPE 2 HOMOLOG"/>
    <property type="match status" value="1"/>
</dbReference>
<dbReference type="InterPro" id="IPR036069">
    <property type="entry name" value="DUF34/NIF3_sf"/>
</dbReference>
<comment type="caution">
    <text evidence="7">The sequence shown here is derived from an EMBL/GenBank/DDBJ whole genome shotgun (WGS) entry which is preliminary data.</text>
</comment>
<evidence type="ECO:0000313" key="7">
    <source>
        <dbReference type="EMBL" id="GEO08846.1"/>
    </source>
</evidence>
<dbReference type="Gene3D" id="3.30.70.120">
    <property type="match status" value="1"/>
</dbReference>
<organism evidence="7 8">
    <name type="scientific">Segetibacter aerophilus</name>
    <dbReference type="NCBI Taxonomy" id="670293"/>
    <lineage>
        <taxon>Bacteria</taxon>
        <taxon>Pseudomonadati</taxon>
        <taxon>Bacteroidota</taxon>
        <taxon>Chitinophagia</taxon>
        <taxon>Chitinophagales</taxon>
        <taxon>Chitinophagaceae</taxon>
        <taxon>Segetibacter</taxon>
    </lineage>
</organism>
<evidence type="ECO:0000256" key="6">
    <source>
        <dbReference type="PIRSR" id="PIRSR602678-1"/>
    </source>
</evidence>
<evidence type="ECO:0000256" key="2">
    <source>
        <dbReference type="ARBA" id="ARBA00011643"/>
    </source>
</evidence>
<reference evidence="7 8" key="1">
    <citation type="submission" date="2019-07" db="EMBL/GenBank/DDBJ databases">
        <title>Whole genome shotgun sequence of Segetibacter aerophilus NBRC 106135.</title>
        <authorList>
            <person name="Hosoyama A."/>
            <person name="Uohara A."/>
            <person name="Ohji S."/>
            <person name="Ichikawa N."/>
        </authorList>
    </citation>
    <scope>NUCLEOTIDE SEQUENCE [LARGE SCALE GENOMIC DNA]</scope>
    <source>
        <strain evidence="7 8">NBRC 106135</strain>
    </source>
</reference>
<dbReference type="SUPFAM" id="SSF102705">
    <property type="entry name" value="NIF3 (NGG1p interacting factor 3)-like"/>
    <property type="match status" value="1"/>
</dbReference>
<accession>A0A512BA47</accession>
<dbReference type="EMBL" id="BJYT01000004">
    <property type="protein sequence ID" value="GEO08846.1"/>
    <property type="molecule type" value="Genomic_DNA"/>
</dbReference>
<keyword evidence="7" id="KW-0378">Hydrolase</keyword>
<feature type="binding site" evidence="6">
    <location>
        <position position="103"/>
    </location>
    <ligand>
        <name>a divalent metal cation</name>
        <dbReference type="ChEBI" id="CHEBI:60240"/>
        <label>1</label>
    </ligand>
</feature>
<dbReference type="FunFam" id="3.40.1390.30:FF:000001">
    <property type="entry name" value="GTP cyclohydrolase 1 type 2"/>
    <property type="match status" value="1"/>
</dbReference>
<name>A0A512BA47_9BACT</name>
<protein>
    <recommendedName>
        <fullName evidence="3 5">GTP cyclohydrolase 1 type 2 homolog</fullName>
    </recommendedName>
</protein>
<feature type="binding site" evidence="6">
    <location>
        <position position="64"/>
    </location>
    <ligand>
        <name>a divalent metal cation</name>
        <dbReference type="ChEBI" id="CHEBI:60240"/>
        <label>2</label>
    </ligand>
</feature>
<dbReference type="OrthoDB" id="9792792at2"/>
<evidence type="ECO:0000313" key="8">
    <source>
        <dbReference type="Proteomes" id="UP000321513"/>
    </source>
</evidence>
<dbReference type="GO" id="GO:0016787">
    <property type="term" value="F:hydrolase activity"/>
    <property type="evidence" value="ECO:0007669"/>
    <property type="project" value="UniProtKB-KW"/>
</dbReference>
<comment type="similarity">
    <text evidence="1 5">Belongs to the GTP cyclohydrolase I type 2/NIF3 family.</text>
</comment>
<comment type="subunit">
    <text evidence="2">Homohexamer.</text>
</comment>
<dbReference type="PANTHER" id="PTHR13799">
    <property type="entry name" value="NGG1 INTERACTING FACTOR 3"/>
    <property type="match status" value="1"/>
</dbReference>
<dbReference type="InterPro" id="IPR002678">
    <property type="entry name" value="DUF34/NIF3"/>
</dbReference>
<feature type="binding site" evidence="6">
    <location>
        <position position="327"/>
    </location>
    <ligand>
        <name>a divalent metal cation</name>
        <dbReference type="ChEBI" id="CHEBI:60240"/>
        <label>1</label>
    </ligand>
</feature>
<evidence type="ECO:0000256" key="1">
    <source>
        <dbReference type="ARBA" id="ARBA00006964"/>
    </source>
</evidence>
<proteinExistence type="inferred from homology"/>
<dbReference type="GO" id="GO:0046872">
    <property type="term" value="F:metal ion binding"/>
    <property type="evidence" value="ECO:0007669"/>
    <property type="project" value="UniProtKB-UniRule"/>
</dbReference>
<keyword evidence="8" id="KW-1185">Reference proteome</keyword>
<dbReference type="GO" id="GO:0005737">
    <property type="term" value="C:cytoplasm"/>
    <property type="evidence" value="ECO:0007669"/>
    <property type="project" value="TreeGrafter"/>
</dbReference>
<dbReference type="InterPro" id="IPR017221">
    <property type="entry name" value="DUF34/NIF3_bac"/>
</dbReference>
<feature type="binding site" evidence="6">
    <location>
        <position position="65"/>
    </location>
    <ligand>
        <name>a divalent metal cation</name>
        <dbReference type="ChEBI" id="CHEBI:60240"/>
        <label>1</label>
    </ligand>
</feature>
<keyword evidence="4 5" id="KW-0479">Metal-binding</keyword>
<dbReference type="Pfam" id="PF01784">
    <property type="entry name" value="DUF34_NIF3"/>
    <property type="match status" value="1"/>
</dbReference>
<dbReference type="NCBIfam" id="TIGR00486">
    <property type="entry name" value="YbgI_SA1388"/>
    <property type="match status" value="1"/>
</dbReference>
<evidence type="ECO:0000256" key="5">
    <source>
        <dbReference type="PIRNR" id="PIRNR037489"/>
    </source>
</evidence>
<dbReference type="Proteomes" id="UP000321513">
    <property type="component" value="Unassembled WGS sequence"/>
</dbReference>
<dbReference type="Gene3D" id="3.40.1390.30">
    <property type="entry name" value="NIF3 (NGG1p interacting factor 3)-like"/>
    <property type="match status" value="1"/>
</dbReference>
<gene>
    <name evidence="7" type="ORF">SAE01_13420</name>
</gene>
<dbReference type="PIRSF" id="PIRSF037489">
    <property type="entry name" value="UCP037489_NIF3_YqfO"/>
    <property type="match status" value="1"/>
</dbReference>
<feature type="binding site" evidence="6">
    <location>
        <position position="331"/>
    </location>
    <ligand>
        <name>a divalent metal cation</name>
        <dbReference type="ChEBI" id="CHEBI:60240"/>
        <label>1</label>
    </ligand>
</feature>
<evidence type="ECO:0000256" key="4">
    <source>
        <dbReference type="ARBA" id="ARBA00022723"/>
    </source>
</evidence>
<evidence type="ECO:0000256" key="3">
    <source>
        <dbReference type="ARBA" id="ARBA00022112"/>
    </source>
</evidence>